<dbReference type="InterPro" id="IPR007219">
    <property type="entry name" value="XnlR_reg_dom"/>
</dbReference>
<reference evidence="8" key="2">
    <citation type="journal article" date="2018" name="Nat. Commun.">
        <title>Extreme sensitivity to ultraviolet light in the fungal pathogen causing white-nose syndrome of bats.</title>
        <authorList>
            <person name="Palmer J.M."/>
            <person name="Drees K.P."/>
            <person name="Foster J.T."/>
            <person name="Lindner D.L."/>
        </authorList>
    </citation>
    <scope>NUCLEOTIDE SEQUENCE [LARGE SCALE GENOMIC DNA]</scope>
    <source>
        <strain evidence="8">UAMH 10579</strain>
    </source>
</reference>
<dbReference type="GeneID" id="28842997"/>
<dbReference type="Proteomes" id="UP000091956">
    <property type="component" value="Unassembled WGS sequence"/>
</dbReference>
<dbReference type="InterPro" id="IPR050815">
    <property type="entry name" value="TF_fung"/>
</dbReference>
<dbReference type="GO" id="GO:0008270">
    <property type="term" value="F:zinc ion binding"/>
    <property type="evidence" value="ECO:0007669"/>
    <property type="project" value="InterPro"/>
</dbReference>
<proteinExistence type="predicted"/>
<dbReference type="STRING" id="342668.A0A1B8G9F5"/>
<dbReference type="GO" id="GO:0000981">
    <property type="term" value="F:DNA-binding transcription factor activity, RNA polymerase II-specific"/>
    <property type="evidence" value="ECO:0007669"/>
    <property type="project" value="InterPro"/>
</dbReference>
<accession>A0A1B8G9F5</accession>
<dbReference type="InterPro" id="IPR036864">
    <property type="entry name" value="Zn2-C6_fun-type_DNA-bd_sf"/>
</dbReference>
<gene>
    <name evidence="7" type="ORF">VE01_09611</name>
</gene>
<organism evidence="7 8">
    <name type="scientific">Pseudogymnoascus verrucosus</name>
    <dbReference type="NCBI Taxonomy" id="342668"/>
    <lineage>
        <taxon>Eukaryota</taxon>
        <taxon>Fungi</taxon>
        <taxon>Dikarya</taxon>
        <taxon>Ascomycota</taxon>
        <taxon>Pezizomycotina</taxon>
        <taxon>Leotiomycetes</taxon>
        <taxon>Thelebolales</taxon>
        <taxon>Thelebolaceae</taxon>
        <taxon>Pseudogymnoascus</taxon>
    </lineage>
</organism>
<keyword evidence="8" id="KW-1185">Reference proteome</keyword>
<dbReference type="InterPro" id="IPR001138">
    <property type="entry name" value="Zn2Cys6_DnaBD"/>
</dbReference>
<dbReference type="PROSITE" id="PS00463">
    <property type="entry name" value="ZN2_CY6_FUNGAL_1"/>
    <property type="match status" value="1"/>
</dbReference>
<dbReference type="CDD" id="cd12148">
    <property type="entry name" value="fungal_TF_MHR"/>
    <property type="match status" value="1"/>
</dbReference>
<dbReference type="PANTHER" id="PTHR47338">
    <property type="entry name" value="ZN(II)2CYS6 TRANSCRIPTION FACTOR (EUROFUNG)-RELATED"/>
    <property type="match status" value="1"/>
</dbReference>
<keyword evidence="2" id="KW-0479">Metal-binding</keyword>
<evidence type="ECO:0000256" key="4">
    <source>
        <dbReference type="ARBA" id="ARBA00023163"/>
    </source>
</evidence>
<dbReference type="PROSITE" id="PS50048">
    <property type="entry name" value="ZN2_CY6_FUNGAL_2"/>
    <property type="match status" value="1"/>
</dbReference>
<dbReference type="Pfam" id="PF04082">
    <property type="entry name" value="Fungal_trans"/>
    <property type="match status" value="1"/>
</dbReference>
<keyword evidence="5" id="KW-0539">Nucleus</keyword>
<evidence type="ECO:0000313" key="8">
    <source>
        <dbReference type="Proteomes" id="UP000091956"/>
    </source>
</evidence>
<evidence type="ECO:0000256" key="3">
    <source>
        <dbReference type="ARBA" id="ARBA00023015"/>
    </source>
</evidence>
<dbReference type="AlphaFoldDB" id="A0A1B8G9F5"/>
<dbReference type="GO" id="GO:0005634">
    <property type="term" value="C:nucleus"/>
    <property type="evidence" value="ECO:0007669"/>
    <property type="project" value="UniProtKB-SubCell"/>
</dbReference>
<evidence type="ECO:0000256" key="5">
    <source>
        <dbReference type="ARBA" id="ARBA00023242"/>
    </source>
</evidence>
<dbReference type="Gene3D" id="4.10.240.10">
    <property type="entry name" value="Zn(2)-C6 fungal-type DNA-binding domain"/>
    <property type="match status" value="1"/>
</dbReference>
<dbReference type="SMART" id="SM00906">
    <property type="entry name" value="Fungal_trans"/>
    <property type="match status" value="1"/>
</dbReference>
<evidence type="ECO:0000259" key="6">
    <source>
        <dbReference type="PROSITE" id="PS50048"/>
    </source>
</evidence>
<evidence type="ECO:0000313" key="7">
    <source>
        <dbReference type="EMBL" id="OBT92455.2"/>
    </source>
</evidence>
<dbReference type="GO" id="GO:0003677">
    <property type="term" value="F:DNA binding"/>
    <property type="evidence" value="ECO:0007669"/>
    <property type="project" value="InterPro"/>
</dbReference>
<dbReference type="RefSeq" id="XP_018126188.2">
    <property type="nucleotide sequence ID" value="XM_018279024.2"/>
</dbReference>
<evidence type="ECO:0000256" key="1">
    <source>
        <dbReference type="ARBA" id="ARBA00004123"/>
    </source>
</evidence>
<reference evidence="7 8" key="1">
    <citation type="submission" date="2016-03" db="EMBL/GenBank/DDBJ databases">
        <title>Comparative genomics of Pseudogymnoascus destructans, the fungus causing white-nose syndrome of bats.</title>
        <authorList>
            <person name="Palmer J.M."/>
            <person name="Drees K.P."/>
            <person name="Foster J.T."/>
            <person name="Lindner D.L."/>
        </authorList>
    </citation>
    <scope>NUCLEOTIDE SEQUENCE [LARGE SCALE GENOMIC DNA]</scope>
    <source>
        <strain evidence="7 8">UAMH 10579</strain>
    </source>
</reference>
<feature type="domain" description="Zn(2)-C6 fungal-type" evidence="6">
    <location>
        <begin position="6"/>
        <end position="38"/>
    </location>
</feature>
<dbReference type="SUPFAM" id="SSF57701">
    <property type="entry name" value="Zn2/Cys6 DNA-binding domain"/>
    <property type="match status" value="1"/>
</dbReference>
<dbReference type="PANTHER" id="PTHR47338:SF16">
    <property type="entry name" value="TRANSCRIPTION FACTOR, PUTATIVE (AFU_ORTHOLOGUE AFUA_2G09360)-RELATED"/>
    <property type="match status" value="1"/>
</dbReference>
<dbReference type="EMBL" id="KV460267">
    <property type="protein sequence ID" value="OBT92455.2"/>
    <property type="molecule type" value="Genomic_DNA"/>
</dbReference>
<dbReference type="Pfam" id="PF00172">
    <property type="entry name" value="Zn_clus"/>
    <property type="match status" value="1"/>
</dbReference>
<evidence type="ECO:0000256" key="2">
    <source>
        <dbReference type="ARBA" id="ARBA00022723"/>
    </source>
</evidence>
<keyword evidence="4" id="KW-0804">Transcription</keyword>
<dbReference type="CDD" id="cd00067">
    <property type="entry name" value="GAL4"/>
    <property type="match status" value="1"/>
</dbReference>
<dbReference type="GO" id="GO:0006351">
    <property type="term" value="P:DNA-templated transcription"/>
    <property type="evidence" value="ECO:0007669"/>
    <property type="project" value="InterPro"/>
</dbReference>
<keyword evidence="3" id="KW-0805">Transcription regulation</keyword>
<name>A0A1B8G9F5_9PEZI</name>
<protein>
    <recommendedName>
        <fullName evidence="6">Zn(2)-C6 fungal-type domain-containing protein</fullName>
    </recommendedName>
</protein>
<comment type="subcellular location">
    <subcellularLocation>
        <location evidence="1">Nucleus</location>
    </subcellularLocation>
</comment>
<sequence length="520" mass="59648">MAGWRACKQCRFAKRKCSRVDINKPCAQCRKRQVPCSKGMKMTRDADLLPSRGQDGHSPTQDSFDLPQEVIVGLVEHYINKLHDRPHSLFHLPTLRKQVQNREVNKALLLAICSLGSRFSADPEICLLEEQLTAESKRLILADLENICLEGIQTCILIANLCAAVAKPSSEALFFRIAISMAQIMQLTVFKLSDSVVVCETKKRIWWTLFMADRWYSSGISLPRQISDCDRPTDLPMDETTFHTLAINQKVLDTPYKPGLWAHMITLVDLFGPIQDLSRRIVEDDLDEIDVDRATHNLSCKLDLWEEMLPPDTKLTEENLEVHKNRNTGGAFVALHLGFHHYSTLLHFHYLDARQASHEARFYAERCKHHAFRYSELLRFAREHEGFEAVYLTVAHMAVVSSSVLVHTLLFGDEDQISTARNSLNANFEALIELEQYWPALKSMINRLEIFQNMCLISANQHTHTLNRWMIRFLIEHALPIEEKVWSIGAFTTADDLQIFSSETQKLTEQGRFTSFPLLE</sequence>